<dbReference type="AlphaFoldDB" id="A0A917FSZ3"/>
<keyword evidence="5" id="KW-0234">DNA repair</keyword>
<dbReference type="InterPro" id="IPR050077">
    <property type="entry name" value="LexA_repressor"/>
</dbReference>
<dbReference type="CDD" id="cd06529">
    <property type="entry name" value="S24_LexA-like"/>
    <property type="match status" value="1"/>
</dbReference>
<keyword evidence="10" id="KW-1185">Reference proteome</keyword>
<gene>
    <name evidence="9" type="primary">umuD</name>
    <name evidence="9" type="ORF">GCM10011365_24630</name>
</gene>
<dbReference type="InterPro" id="IPR036286">
    <property type="entry name" value="LexA/Signal_pep-like_sf"/>
</dbReference>
<protein>
    <submittedName>
        <fullName evidence="9">DNA polymerase V subunit UmuD</fullName>
    </submittedName>
</protein>
<organism evidence="9 10">
    <name type="scientific">Marinicella pacifica</name>
    <dbReference type="NCBI Taxonomy" id="1171543"/>
    <lineage>
        <taxon>Bacteria</taxon>
        <taxon>Pseudomonadati</taxon>
        <taxon>Pseudomonadota</taxon>
        <taxon>Gammaproteobacteria</taxon>
        <taxon>Lysobacterales</taxon>
        <taxon>Marinicellaceae</taxon>
        <taxon>Marinicella</taxon>
    </lineage>
</organism>
<accession>A0A917FSZ3</accession>
<keyword evidence="2" id="KW-0227">DNA damage</keyword>
<dbReference type="RefSeq" id="WP_188366064.1">
    <property type="nucleotide sequence ID" value="NZ_BAABJF010000021.1"/>
</dbReference>
<dbReference type="PANTHER" id="PTHR33516">
    <property type="entry name" value="LEXA REPRESSOR"/>
    <property type="match status" value="1"/>
</dbReference>
<reference evidence="9" key="2">
    <citation type="submission" date="2020-09" db="EMBL/GenBank/DDBJ databases">
        <authorList>
            <person name="Sun Q."/>
            <person name="Zhou Y."/>
        </authorList>
    </citation>
    <scope>NUCLEOTIDE SEQUENCE</scope>
    <source>
        <strain evidence="9">CGMCC 1.12181</strain>
    </source>
</reference>
<proteinExistence type="inferred from homology"/>
<comment type="similarity">
    <text evidence="1 7">Belongs to the peptidase S24 family.</text>
</comment>
<evidence type="ECO:0000256" key="2">
    <source>
        <dbReference type="ARBA" id="ARBA00022763"/>
    </source>
</evidence>
<feature type="domain" description="Peptidase S24/S26A/S26B/S26C" evidence="8">
    <location>
        <begin position="17"/>
        <end position="132"/>
    </location>
</feature>
<dbReference type="GO" id="GO:0009432">
    <property type="term" value="P:SOS response"/>
    <property type="evidence" value="ECO:0007669"/>
    <property type="project" value="UniProtKB-KW"/>
</dbReference>
<dbReference type="Pfam" id="PF00717">
    <property type="entry name" value="Peptidase_S24"/>
    <property type="match status" value="1"/>
</dbReference>
<comment type="caution">
    <text evidence="9">The sequence shown here is derived from an EMBL/GenBank/DDBJ whole genome shotgun (WGS) entry which is preliminary data.</text>
</comment>
<evidence type="ECO:0000256" key="4">
    <source>
        <dbReference type="ARBA" id="ARBA00022813"/>
    </source>
</evidence>
<dbReference type="NCBIfam" id="NF007621">
    <property type="entry name" value="PRK10276.1"/>
    <property type="match status" value="1"/>
</dbReference>
<evidence type="ECO:0000256" key="7">
    <source>
        <dbReference type="RuleBase" id="RU003991"/>
    </source>
</evidence>
<evidence type="ECO:0000259" key="8">
    <source>
        <dbReference type="Pfam" id="PF00717"/>
    </source>
</evidence>
<dbReference type="GO" id="GO:0006281">
    <property type="term" value="P:DNA repair"/>
    <property type="evidence" value="ECO:0007669"/>
    <property type="project" value="UniProtKB-KW"/>
</dbReference>
<dbReference type="SUPFAM" id="SSF51306">
    <property type="entry name" value="LexA/Signal peptidase"/>
    <property type="match status" value="1"/>
</dbReference>
<dbReference type="Proteomes" id="UP000605253">
    <property type="component" value="Unassembled WGS sequence"/>
</dbReference>
<dbReference type="PANTHER" id="PTHR33516:SF2">
    <property type="entry name" value="LEXA REPRESSOR-RELATED"/>
    <property type="match status" value="1"/>
</dbReference>
<keyword evidence="4 7" id="KW-0068">Autocatalytic cleavage</keyword>
<keyword evidence="3 7" id="KW-0378">Hydrolase</keyword>
<dbReference type="InterPro" id="IPR015927">
    <property type="entry name" value="Peptidase_S24_S26A/B/C"/>
</dbReference>
<dbReference type="InterPro" id="IPR006197">
    <property type="entry name" value="Peptidase_S24_LexA"/>
</dbReference>
<evidence type="ECO:0000256" key="5">
    <source>
        <dbReference type="ARBA" id="ARBA00023204"/>
    </source>
</evidence>
<evidence type="ECO:0000256" key="3">
    <source>
        <dbReference type="ARBA" id="ARBA00022801"/>
    </source>
</evidence>
<reference evidence="9" key="1">
    <citation type="journal article" date="2014" name="Int. J. Syst. Evol. Microbiol.">
        <title>Complete genome sequence of Corynebacterium casei LMG S-19264T (=DSM 44701T), isolated from a smear-ripened cheese.</title>
        <authorList>
            <consortium name="US DOE Joint Genome Institute (JGI-PGF)"/>
            <person name="Walter F."/>
            <person name="Albersmeier A."/>
            <person name="Kalinowski J."/>
            <person name="Ruckert C."/>
        </authorList>
    </citation>
    <scope>NUCLEOTIDE SEQUENCE</scope>
    <source>
        <strain evidence="9">CGMCC 1.12181</strain>
    </source>
</reference>
<dbReference type="GO" id="GO:0003677">
    <property type="term" value="F:DNA binding"/>
    <property type="evidence" value="ECO:0007669"/>
    <property type="project" value="InterPro"/>
</dbReference>
<dbReference type="Gene3D" id="2.10.109.10">
    <property type="entry name" value="Umud Fragment, subunit A"/>
    <property type="match status" value="1"/>
</dbReference>
<dbReference type="PRINTS" id="PR00726">
    <property type="entry name" value="LEXASERPTASE"/>
</dbReference>
<sequence>MSKVSLIKPAMSHREMPYYEAKIPAGFASPATEYLGDTLDLNDYLIANNTATFFAKVEGDSMIGAGIFEGDLIVIDRSLTPKHNNIVVAVIDNDFTVKRLWLKDKIELRPENPDYQPITLSGEVDMRIWGVVTAVVRKF</sequence>
<evidence type="ECO:0000313" key="9">
    <source>
        <dbReference type="EMBL" id="GGG02513.1"/>
    </source>
</evidence>
<evidence type="ECO:0000256" key="6">
    <source>
        <dbReference type="ARBA" id="ARBA00023236"/>
    </source>
</evidence>
<name>A0A917FSZ3_9GAMM</name>
<keyword evidence="6" id="KW-0742">SOS response</keyword>
<dbReference type="InterPro" id="IPR039418">
    <property type="entry name" value="LexA-like"/>
</dbReference>
<dbReference type="EMBL" id="BMEO01000017">
    <property type="protein sequence ID" value="GGG02513.1"/>
    <property type="molecule type" value="Genomic_DNA"/>
</dbReference>
<evidence type="ECO:0000313" key="10">
    <source>
        <dbReference type="Proteomes" id="UP000605253"/>
    </source>
</evidence>
<dbReference type="GO" id="GO:0016787">
    <property type="term" value="F:hydrolase activity"/>
    <property type="evidence" value="ECO:0007669"/>
    <property type="project" value="UniProtKB-KW"/>
</dbReference>
<dbReference type="GO" id="GO:0006355">
    <property type="term" value="P:regulation of DNA-templated transcription"/>
    <property type="evidence" value="ECO:0007669"/>
    <property type="project" value="InterPro"/>
</dbReference>
<evidence type="ECO:0000256" key="1">
    <source>
        <dbReference type="ARBA" id="ARBA00007484"/>
    </source>
</evidence>